<evidence type="ECO:0000256" key="1">
    <source>
        <dbReference type="SAM" id="MobiDB-lite"/>
    </source>
</evidence>
<comment type="caution">
    <text evidence="2">The sequence shown here is derived from an EMBL/GenBank/DDBJ whole genome shotgun (WGS) entry which is preliminary data.</text>
</comment>
<evidence type="ECO:0000313" key="2">
    <source>
        <dbReference type="EMBL" id="OPJ83427.1"/>
    </source>
</evidence>
<protein>
    <submittedName>
        <fullName evidence="2">Uncharacterized protein</fullName>
    </submittedName>
</protein>
<accession>A0A1V4KHW6</accession>
<gene>
    <name evidence="2" type="ORF">AV530_006319</name>
</gene>
<proteinExistence type="predicted"/>
<dbReference type="EMBL" id="LSYS01003169">
    <property type="protein sequence ID" value="OPJ83427.1"/>
    <property type="molecule type" value="Genomic_DNA"/>
</dbReference>
<feature type="compositionally biased region" description="Basic and acidic residues" evidence="1">
    <location>
        <begin position="1"/>
        <end position="12"/>
    </location>
</feature>
<dbReference type="Proteomes" id="UP000190648">
    <property type="component" value="Unassembled WGS sequence"/>
</dbReference>
<name>A0A1V4KHW6_PATFA</name>
<keyword evidence="3" id="KW-1185">Reference proteome</keyword>
<reference evidence="2 3" key="1">
    <citation type="submission" date="2016-02" db="EMBL/GenBank/DDBJ databases">
        <title>Band-tailed pigeon sequencing and assembly.</title>
        <authorList>
            <person name="Soares A.E."/>
            <person name="Novak B.J."/>
            <person name="Rice E.S."/>
            <person name="O'Connell B."/>
            <person name="Chang D."/>
            <person name="Weber S."/>
            <person name="Shapiro B."/>
        </authorList>
    </citation>
    <scope>NUCLEOTIDE SEQUENCE [LARGE SCALE GENOMIC DNA]</scope>
    <source>
        <strain evidence="2">BTP2013</strain>
        <tissue evidence="2">Blood</tissue>
    </source>
</reference>
<sequence length="68" mass="6802">MRGNPVRDREGDCVGSPVPCRARGGSRGASRVGRSGAGRADKAGLSTGRAGERKSGSDGGAVPNCCKE</sequence>
<feature type="compositionally biased region" description="Low complexity" evidence="1">
    <location>
        <begin position="28"/>
        <end position="38"/>
    </location>
</feature>
<feature type="region of interest" description="Disordered" evidence="1">
    <location>
        <begin position="1"/>
        <end position="68"/>
    </location>
</feature>
<evidence type="ECO:0000313" key="3">
    <source>
        <dbReference type="Proteomes" id="UP000190648"/>
    </source>
</evidence>
<dbReference type="AlphaFoldDB" id="A0A1V4KHW6"/>
<organism evidence="2 3">
    <name type="scientific">Patagioenas fasciata monilis</name>
    <dbReference type="NCBI Taxonomy" id="372326"/>
    <lineage>
        <taxon>Eukaryota</taxon>
        <taxon>Metazoa</taxon>
        <taxon>Chordata</taxon>
        <taxon>Craniata</taxon>
        <taxon>Vertebrata</taxon>
        <taxon>Euteleostomi</taxon>
        <taxon>Archelosauria</taxon>
        <taxon>Archosauria</taxon>
        <taxon>Dinosauria</taxon>
        <taxon>Saurischia</taxon>
        <taxon>Theropoda</taxon>
        <taxon>Coelurosauria</taxon>
        <taxon>Aves</taxon>
        <taxon>Neognathae</taxon>
        <taxon>Neoaves</taxon>
        <taxon>Columbimorphae</taxon>
        <taxon>Columbiformes</taxon>
        <taxon>Columbidae</taxon>
        <taxon>Patagioenas</taxon>
    </lineage>
</organism>